<protein>
    <submittedName>
        <fullName evidence="1">Uncharacterized protein</fullName>
    </submittedName>
</protein>
<organism evidence="1">
    <name type="scientific">Bradyrhizobium septentrionale</name>
    <dbReference type="NCBI Taxonomy" id="1404411"/>
    <lineage>
        <taxon>Bacteria</taxon>
        <taxon>Pseudomonadati</taxon>
        <taxon>Pseudomonadota</taxon>
        <taxon>Alphaproteobacteria</taxon>
        <taxon>Hyphomicrobiales</taxon>
        <taxon>Nitrobacteraceae</taxon>
        <taxon>Bradyrhizobium</taxon>
    </lineage>
</organism>
<gene>
    <name evidence="1" type="ORF">HAP48_018805</name>
</gene>
<dbReference type="RefSeq" id="WP_166204385.1">
    <property type="nucleotide sequence ID" value="NZ_CP088285.1"/>
</dbReference>
<accession>A0A973W0G8</accession>
<reference evidence="1" key="1">
    <citation type="submission" date="2020-06" db="EMBL/GenBank/DDBJ databases">
        <title>Whole Genome Sequence of Bradyrhizobium sp. Strain 1S1.</title>
        <authorList>
            <person name="Bromfield E.S.P."/>
            <person name="Cloutier S."/>
        </authorList>
    </citation>
    <scope>NUCLEOTIDE SEQUENCE [LARGE SCALE GENOMIC DNA]</scope>
    <source>
        <strain evidence="1">1S1</strain>
    </source>
</reference>
<proteinExistence type="predicted"/>
<evidence type="ECO:0000313" key="1">
    <source>
        <dbReference type="EMBL" id="NVI44964.1"/>
    </source>
</evidence>
<sequence length="76" mass="8582">MQSMNDATQVEYDAETRTAIVTFAEDDVDMINVIACCVHGSGGRVEIIRIFARQRLAAEYRRNDDGFDLVARQTLQ</sequence>
<comment type="caution">
    <text evidence="1">The sequence shown here is derived from an EMBL/GenBank/DDBJ whole genome shotgun (WGS) entry which is preliminary data.</text>
</comment>
<dbReference type="EMBL" id="JAAOLE020000001">
    <property type="protein sequence ID" value="NVI44964.1"/>
    <property type="molecule type" value="Genomic_DNA"/>
</dbReference>
<name>A0A973W0G8_9BRAD</name>
<dbReference type="AlphaFoldDB" id="A0A973W0G8"/>